<dbReference type="Proteomes" id="UP000233766">
    <property type="component" value="Unassembled WGS sequence"/>
</dbReference>
<keyword evidence="2" id="KW-1185">Reference proteome</keyword>
<dbReference type="SUPFAM" id="SSF53335">
    <property type="entry name" value="S-adenosyl-L-methionine-dependent methyltransferases"/>
    <property type="match status" value="1"/>
</dbReference>
<evidence type="ECO:0000313" key="1">
    <source>
        <dbReference type="EMBL" id="PKV81058.1"/>
    </source>
</evidence>
<sequence length="289" mass="31141">MSGTNQSTALAARPNPARVHSMLVGGKDAHQVDIEVGRAVLEIGAPTVGSSAFPDAIGDLNQFRNAVRESRMFVLRAIKHLTEYEGVTQVVELGCGYPSMPNIHDVALEQNLAARTLYIDSDPVVAAHGRAVLADGQKSFVAEVDVVDTDAVIDAVAAVMDMSAPIAVCLSGLGETLADAPAVIARLTDRMQPGSWLVLSHLTADVFDWEVDWAVEILGSAGIHYYPRSYEEIAAMLGTYRLLAPGLVAPHRWRPGGDLDQRSRQRLGWPVRWPVREVCGYAAVGQLHS</sequence>
<dbReference type="Gene3D" id="3.40.50.150">
    <property type="entry name" value="Vaccinia Virus protein VP39"/>
    <property type="match status" value="1"/>
</dbReference>
<dbReference type="PIRSF" id="PIRSF017393">
    <property type="entry name" value="MTase_SAV2177"/>
    <property type="match status" value="1"/>
</dbReference>
<organism evidence="1 2">
    <name type="scientific">Nocardia fluminea</name>
    <dbReference type="NCBI Taxonomy" id="134984"/>
    <lineage>
        <taxon>Bacteria</taxon>
        <taxon>Bacillati</taxon>
        <taxon>Actinomycetota</taxon>
        <taxon>Actinomycetes</taxon>
        <taxon>Mycobacteriales</taxon>
        <taxon>Nocardiaceae</taxon>
        <taxon>Nocardia</taxon>
    </lineage>
</organism>
<dbReference type="EMBL" id="PJMW01000002">
    <property type="protein sequence ID" value="PKV81058.1"/>
    <property type="molecule type" value="Genomic_DNA"/>
</dbReference>
<accession>A0A2N3VHD7</accession>
<evidence type="ECO:0000313" key="2">
    <source>
        <dbReference type="Proteomes" id="UP000233766"/>
    </source>
</evidence>
<protein>
    <submittedName>
        <fullName evidence="1">S-adenosyl methyltransferase</fullName>
    </submittedName>
</protein>
<dbReference type="InterPro" id="IPR029063">
    <property type="entry name" value="SAM-dependent_MTases_sf"/>
</dbReference>
<name>A0A2N3VHD7_9NOCA</name>
<gene>
    <name evidence="1" type="ORF">ATK86_5504</name>
</gene>
<dbReference type="GO" id="GO:0032259">
    <property type="term" value="P:methylation"/>
    <property type="evidence" value="ECO:0007669"/>
    <property type="project" value="UniProtKB-KW"/>
</dbReference>
<dbReference type="InterPro" id="IPR006764">
    <property type="entry name" value="SAM_dep_MeTrfase_SAV2177_type"/>
</dbReference>
<comment type="caution">
    <text evidence="1">The sequence shown here is derived from an EMBL/GenBank/DDBJ whole genome shotgun (WGS) entry which is preliminary data.</text>
</comment>
<dbReference type="AlphaFoldDB" id="A0A2N3VHD7"/>
<proteinExistence type="predicted"/>
<dbReference type="GO" id="GO:0008168">
    <property type="term" value="F:methyltransferase activity"/>
    <property type="evidence" value="ECO:0007669"/>
    <property type="project" value="UniProtKB-KW"/>
</dbReference>
<keyword evidence="1" id="KW-0489">Methyltransferase</keyword>
<dbReference type="RefSeq" id="WP_281258098.1">
    <property type="nucleotide sequence ID" value="NZ_PJMW01000002.1"/>
</dbReference>
<keyword evidence="1" id="KW-0808">Transferase</keyword>
<dbReference type="Pfam" id="PF04672">
    <property type="entry name" value="Methyltransf_19"/>
    <property type="match status" value="1"/>
</dbReference>
<reference evidence="1 2" key="1">
    <citation type="submission" date="2017-12" db="EMBL/GenBank/DDBJ databases">
        <title>Sequencing the genomes of 1000 Actinobacteria strains.</title>
        <authorList>
            <person name="Klenk H.-P."/>
        </authorList>
    </citation>
    <scope>NUCLEOTIDE SEQUENCE [LARGE SCALE GENOMIC DNA]</scope>
    <source>
        <strain evidence="1 2">DSM 44489</strain>
    </source>
</reference>